<evidence type="ECO:0000313" key="7">
    <source>
        <dbReference type="Proteomes" id="UP000664414"/>
    </source>
</evidence>
<dbReference type="PRINTS" id="PR00344">
    <property type="entry name" value="BCTRLSENSOR"/>
</dbReference>
<dbReference type="Pfam" id="PF02518">
    <property type="entry name" value="HATPase_c"/>
    <property type="match status" value="1"/>
</dbReference>
<reference evidence="6" key="1">
    <citation type="submission" date="2021-02" db="EMBL/GenBank/DDBJ databases">
        <title>Thiocyanate and organic carbon inputs drive convergent selection for specific autotrophic Afipia and Thiobacillus strains within complex microbiomes.</title>
        <authorList>
            <person name="Huddy R.J."/>
            <person name="Sachdeva R."/>
            <person name="Kadzinga F."/>
            <person name="Kantor R.S."/>
            <person name="Harrison S.T.L."/>
            <person name="Banfield J.F."/>
        </authorList>
    </citation>
    <scope>NUCLEOTIDE SEQUENCE</scope>
    <source>
        <strain evidence="6">SCN18_10_11_15_R4_P_38_20</strain>
    </source>
</reference>
<dbReference type="InterPro" id="IPR003661">
    <property type="entry name" value="HisK_dim/P_dom"/>
</dbReference>
<name>A0A8J7TT23_9PROT</name>
<evidence type="ECO:0000313" key="6">
    <source>
        <dbReference type="EMBL" id="MBN9412946.1"/>
    </source>
</evidence>
<dbReference type="Proteomes" id="UP000664414">
    <property type="component" value="Unassembled WGS sequence"/>
</dbReference>
<dbReference type="EMBL" id="JAFKGL010000014">
    <property type="protein sequence ID" value="MBN9412946.1"/>
    <property type="molecule type" value="Genomic_DNA"/>
</dbReference>
<dbReference type="Gene3D" id="1.10.287.130">
    <property type="match status" value="1"/>
</dbReference>
<dbReference type="Gene3D" id="3.30.450.20">
    <property type="entry name" value="PAS domain"/>
    <property type="match status" value="1"/>
</dbReference>
<keyword evidence="4" id="KW-1133">Transmembrane helix</keyword>
<dbReference type="PANTHER" id="PTHR43065">
    <property type="entry name" value="SENSOR HISTIDINE KINASE"/>
    <property type="match status" value="1"/>
</dbReference>
<dbReference type="Gene3D" id="3.30.565.10">
    <property type="entry name" value="Histidine kinase-like ATPase, C-terminal domain"/>
    <property type="match status" value="1"/>
</dbReference>
<protein>
    <recommendedName>
        <fullName evidence="2">histidine kinase</fullName>
        <ecNumber evidence="2">2.7.13.3</ecNumber>
    </recommendedName>
</protein>
<evidence type="ECO:0000256" key="2">
    <source>
        <dbReference type="ARBA" id="ARBA00012438"/>
    </source>
</evidence>
<dbReference type="SMART" id="SM00387">
    <property type="entry name" value="HATPase_c"/>
    <property type="match status" value="1"/>
</dbReference>
<sequence>MKLKFWHRSPRKTERVTFFSRFNKIVTLTYGIVILAAFLLFDFLFQENLESRLNFLQIRLREQTQALNNIVRPRADAIQALQMQASDFLNEQRDRYQNFDFKLKNNQDNNYYLDVANFNRRKIGNITGIGSAEELSNSTWQEITMAFSLNPLFYVLKKNIKTASSLYYVSKNGFRNQFPWRPFSETHFDPQIFKDPMYLKNLPTNNPKREPIWTDVYTYSPHYGLSVTCSAPVYHKMQFKGIVGIDFLLEPIIEFINGITYPNGRLIIVNDYGTILADTQSNNRVPIKVQKTLPKGIQLETIYKLPRKTISKIEDYWVYQAKSRYAPWTAIYFVKTWDMNISTLKHIGPSIVFLILFAIFILMGANSIIAQEFISPAKQLVNFISTQAKEGEQAYRKMREPWFSWFEAVFQVFDQNRKLMGEMEKHIQDLDQKVLERTRALSDKNRALSLAFNDLRKAQNQIIIQEKLAGLGALTAGIAHEIKNPLNYVINFAEISRNFTEELMNIASSLPQGKSLTLEQRQEVKTILTDLIENMKRIEEHGKRADAIVRSMLVHARGGNDNQYLIDINQLIDENVTLAITSFKQQGFIPKIIKDFDLEIPKILVYSQGLGRVFLNIINNACYVLHQKRTTVGESFIAEIHICTRKTIDNHIEIVIRDNGPGISEELRKKIFDPFFTTKPAGSGTGLGLSLCHDIITRQHHGTLTVTSEVGQYAEFAITLPIEEQLMTG</sequence>
<evidence type="ECO:0000256" key="1">
    <source>
        <dbReference type="ARBA" id="ARBA00000085"/>
    </source>
</evidence>
<dbReference type="InterPro" id="IPR036890">
    <property type="entry name" value="HATPase_C_sf"/>
</dbReference>
<evidence type="ECO:0000256" key="3">
    <source>
        <dbReference type="ARBA" id="ARBA00022553"/>
    </source>
</evidence>
<dbReference type="GO" id="GO:0000155">
    <property type="term" value="F:phosphorelay sensor kinase activity"/>
    <property type="evidence" value="ECO:0007669"/>
    <property type="project" value="InterPro"/>
</dbReference>
<dbReference type="PANTHER" id="PTHR43065:SF42">
    <property type="entry name" value="TWO-COMPONENT SENSOR PPRA"/>
    <property type="match status" value="1"/>
</dbReference>
<evidence type="ECO:0000259" key="5">
    <source>
        <dbReference type="PROSITE" id="PS50109"/>
    </source>
</evidence>
<dbReference type="SUPFAM" id="SSF55874">
    <property type="entry name" value="ATPase domain of HSP90 chaperone/DNA topoisomerase II/histidine kinase"/>
    <property type="match status" value="1"/>
</dbReference>
<dbReference type="CDD" id="cd00082">
    <property type="entry name" value="HisKA"/>
    <property type="match status" value="1"/>
</dbReference>
<comment type="caution">
    <text evidence="6">The sequence shown here is derived from an EMBL/GenBank/DDBJ whole genome shotgun (WGS) entry which is preliminary data.</text>
</comment>
<feature type="transmembrane region" description="Helical" evidence="4">
    <location>
        <begin position="351"/>
        <end position="370"/>
    </location>
</feature>
<dbReference type="AlphaFoldDB" id="A0A8J7TT23"/>
<proteinExistence type="predicted"/>
<feature type="transmembrane region" description="Helical" evidence="4">
    <location>
        <begin position="21"/>
        <end position="45"/>
    </location>
</feature>
<feature type="domain" description="Histidine kinase" evidence="5">
    <location>
        <begin position="477"/>
        <end position="724"/>
    </location>
</feature>
<dbReference type="SUPFAM" id="SSF47384">
    <property type="entry name" value="Homodimeric domain of signal transducing histidine kinase"/>
    <property type="match status" value="1"/>
</dbReference>
<gene>
    <name evidence="6" type="ORF">J0H12_03340</name>
</gene>
<dbReference type="InterPro" id="IPR005467">
    <property type="entry name" value="His_kinase_dom"/>
</dbReference>
<dbReference type="InterPro" id="IPR003594">
    <property type="entry name" value="HATPase_dom"/>
</dbReference>
<comment type="catalytic activity">
    <reaction evidence="1">
        <text>ATP + protein L-histidine = ADP + protein N-phospho-L-histidine.</text>
        <dbReference type="EC" id="2.7.13.3"/>
    </reaction>
</comment>
<keyword evidence="3" id="KW-0597">Phosphoprotein</keyword>
<dbReference type="InterPro" id="IPR004358">
    <property type="entry name" value="Sig_transdc_His_kin-like_C"/>
</dbReference>
<keyword evidence="4" id="KW-0812">Transmembrane</keyword>
<evidence type="ECO:0000256" key="4">
    <source>
        <dbReference type="SAM" id="Phobius"/>
    </source>
</evidence>
<dbReference type="InterPro" id="IPR036097">
    <property type="entry name" value="HisK_dim/P_sf"/>
</dbReference>
<dbReference type="EC" id="2.7.13.3" evidence="2"/>
<organism evidence="6 7">
    <name type="scientific">Candidatus Paracaedimonas acanthamoebae</name>
    <dbReference type="NCBI Taxonomy" id="244581"/>
    <lineage>
        <taxon>Bacteria</taxon>
        <taxon>Pseudomonadati</taxon>
        <taxon>Pseudomonadota</taxon>
        <taxon>Alphaproteobacteria</taxon>
        <taxon>Holosporales</taxon>
        <taxon>Caedimonadaceae</taxon>
        <taxon>Candidatus Paracaedimonas</taxon>
    </lineage>
</organism>
<accession>A0A8J7TT23</accession>
<keyword evidence="4" id="KW-0472">Membrane</keyword>
<dbReference type="PROSITE" id="PS50109">
    <property type="entry name" value="HIS_KIN"/>
    <property type="match status" value="1"/>
</dbReference>